<name>A0A914XH04_9BILA</name>
<feature type="active site" evidence="5">
    <location>
        <position position="276"/>
    </location>
</feature>
<dbReference type="PROSITE" id="PS51767">
    <property type="entry name" value="PEPTIDASE_A1"/>
    <property type="match status" value="1"/>
</dbReference>
<protein>
    <submittedName>
        <fullName evidence="10">Peptidase A1 domain-containing protein</fullName>
    </submittedName>
</protein>
<dbReference type="GO" id="GO:0006508">
    <property type="term" value="P:proteolysis"/>
    <property type="evidence" value="ECO:0007669"/>
    <property type="project" value="UniProtKB-KW"/>
</dbReference>
<dbReference type="PROSITE" id="PS00141">
    <property type="entry name" value="ASP_PROTEASE"/>
    <property type="match status" value="1"/>
</dbReference>
<dbReference type="FunFam" id="2.40.70.10:FF:000008">
    <property type="entry name" value="Cathepsin D"/>
    <property type="match status" value="1"/>
</dbReference>
<evidence type="ECO:0000256" key="5">
    <source>
        <dbReference type="PIRSR" id="PIRSR601461-1"/>
    </source>
</evidence>
<dbReference type="AlphaFoldDB" id="A0A914XH04"/>
<dbReference type="InterPro" id="IPR001969">
    <property type="entry name" value="Aspartic_peptidase_AS"/>
</dbReference>
<dbReference type="PANTHER" id="PTHR47966">
    <property type="entry name" value="BETA-SITE APP-CLEAVING ENZYME, ISOFORM A-RELATED"/>
    <property type="match status" value="1"/>
</dbReference>
<keyword evidence="2 7" id="KW-0732">Signal</keyword>
<dbReference type="PRINTS" id="PR00792">
    <property type="entry name" value="PEPSIN"/>
</dbReference>
<reference evidence="10" key="1">
    <citation type="submission" date="2022-11" db="UniProtKB">
        <authorList>
            <consortium name="WormBaseParasite"/>
        </authorList>
    </citation>
    <scope>IDENTIFICATION</scope>
</reference>
<evidence type="ECO:0000256" key="6">
    <source>
        <dbReference type="RuleBase" id="RU000454"/>
    </source>
</evidence>
<dbReference type="Gene3D" id="2.40.70.10">
    <property type="entry name" value="Acid Proteases"/>
    <property type="match status" value="2"/>
</dbReference>
<dbReference type="GO" id="GO:0005764">
    <property type="term" value="C:lysosome"/>
    <property type="evidence" value="ECO:0007669"/>
    <property type="project" value="TreeGrafter"/>
</dbReference>
<sequence>MRCAVVFAALLGVTFAGVFQMDLVKIQSKRMKMIADGTWPAYYEYKERLRARHGKASSSQPVGDYDDLEYLGNCTLGTPQQQFIVVLDTGSSNLWVPDSTCKACKHKHLYDNTKSSTFKDDGTKWSIEYGDGSNAHGIQAYETVCFGAIGTSQLCVPNTNFGRATVVKGFNQDAADGILGLAFQSLSVNNVVPPLINAVNQKLIDQPLFTVWLTKNGPVEGVRGGVFTYGAIDTTNCGPVLAYQPLSSATYWQFRIAGVAIGTTNINTKSVDVISDTGTSFLGGPKTVLDAIAAPIGARYDSSQGLYFVDCNPSTTPDIVFTIGTNTYNIQKQNYIVDFGGGQCAMAMFPMDGQGFGPAWILGDPFIRSFCNIYDIGQRRIGFAKANAN</sequence>
<evidence type="ECO:0000256" key="3">
    <source>
        <dbReference type="ARBA" id="ARBA00022750"/>
    </source>
</evidence>
<feature type="signal peptide" evidence="7">
    <location>
        <begin position="1"/>
        <end position="16"/>
    </location>
</feature>
<dbReference type="InterPro" id="IPR021109">
    <property type="entry name" value="Peptidase_aspartic_dom_sf"/>
</dbReference>
<feature type="chain" id="PRO_5037736055" evidence="7">
    <location>
        <begin position="17"/>
        <end position="389"/>
    </location>
</feature>
<proteinExistence type="inferred from homology"/>
<organism evidence="9 10">
    <name type="scientific">Plectus sambesii</name>
    <dbReference type="NCBI Taxonomy" id="2011161"/>
    <lineage>
        <taxon>Eukaryota</taxon>
        <taxon>Metazoa</taxon>
        <taxon>Ecdysozoa</taxon>
        <taxon>Nematoda</taxon>
        <taxon>Chromadorea</taxon>
        <taxon>Plectida</taxon>
        <taxon>Plectina</taxon>
        <taxon>Plectoidea</taxon>
        <taxon>Plectidae</taxon>
        <taxon>Plectus</taxon>
    </lineage>
</organism>
<evidence type="ECO:0000313" key="10">
    <source>
        <dbReference type="WBParaSite" id="PSAMB.scaffold80size84254.g1476.t1"/>
    </source>
</evidence>
<dbReference type="InterPro" id="IPR034164">
    <property type="entry name" value="Pepsin-like_dom"/>
</dbReference>
<keyword evidence="4" id="KW-0325">Glycoprotein</keyword>
<feature type="domain" description="Peptidase A1" evidence="8">
    <location>
        <begin position="70"/>
        <end position="384"/>
    </location>
</feature>
<keyword evidence="6" id="KW-0378">Hydrolase</keyword>
<accession>A0A914XH04</accession>
<comment type="similarity">
    <text evidence="1 6">Belongs to the peptidase A1 family.</text>
</comment>
<feature type="active site" evidence="5">
    <location>
        <position position="88"/>
    </location>
</feature>
<dbReference type="InterPro" id="IPR033121">
    <property type="entry name" value="PEPTIDASE_A1"/>
</dbReference>
<dbReference type="SUPFAM" id="SSF50630">
    <property type="entry name" value="Acid proteases"/>
    <property type="match status" value="1"/>
</dbReference>
<evidence type="ECO:0000256" key="4">
    <source>
        <dbReference type="ARBA" id="ARBA00023180"/>
    </source>
</evidence>
<evidence type="ECO:0000259" key="8">
    <source>
        <dbReference type="PROSITE" id="PS51767"/>
    </source>
</evidence>
<dbReference type="PANTHER" id="PTHR47966:SF45">
    <property type="entry name" value="PEPTIDASE A1 DOMAIN-CONTAINING PROTEIN"/>
    <property type="match status" value="1"/>
</dbReference>
<evidence type="ECO:0000256" key="1">
    <source>
        <dbReference type="ARBA" id="ARBA00007447"/>
    </source>
</evidence>
<dbReference type="WBParaSite" id="PSAMB.scaffold80size84254.g1476.t1">
    <property type="protein sequence ID" value="PSAMB.scaffold80size84254.g1476.t1"/>
    <property type="gene ID" value="PSAMB.scaffold80size84254.g1476"/>
</dbReference>
<keyword evidence="3 6" id="KW-0064">Aspartyl protease</keyword>
<evidence type="ECO:0000256" key="7">
    <source>
        <dbReference type="SAM" id="SignalP"/>
    </source>
</evidence>
<dbReference type="CDD" id="cd05471">
    <property type="entry name" value="pepsin_like"/>
    <property type="match status" value="1"/>
</dbReference>
<dbReference type="Pfam" id="PF00026">
    <property type="entry name" value="Asp"/>
    <property type="match status" value="1"/>
</dbReference>
<keyword evidence="6" id="KW-0645">Protease</keyword>
<dbReference type="GO" id="GO:0004190">
    <property type="term" value="F:aspartic-type endopeptidase activity"/>
    <property type="evidence" value="ECO:0007669"/>
    <property type="project" value="UniProtKB-KW"/>
</dbReference>
<dbReference type="FunFam" id="2.40.70.10:FF:000052">
    <property type="entry name" value="ASpartyl Protease"/>
    <property type="match status" value="1"/>
</dbReference>
<evidence type="ECO:0000256" key="2">
    <source>
        <dbReference type="ARBA" id="ARBA00022729"/>
    </source>
</evidence>
<evidence type="ECO:0000313" key="9">
    <source>
        <dbReference type="Proteomes" id="UP000887566"/>
    </source>
</evidence>
<keyword evidence="9" id="KW-1185">Reference proteome</keyword>
<dbReference type="Proteomes" id="UP000887566">
    <property type="component" value="Unplaced"/>
</dbReference>
<dbReference type="InterPro" id="IPR001461">
    <property type="entry name" value="Aspartic_peptidase_A1"/>
</dbReference>